<dbReference type="InterPro" id="IPR041677">
    <property type="entry name" value="DNA2/NAM7_AAA_11"/>
</dbReference>
<keyword evidence="4" id="KW-0067">ATP-binding</keyword>
<keyword evidence="5" id="KW-0175">Coiled coil</keyword>
<keyword evidence="9" id="KW-1185">Reference proteome</keyword>
<accession>A0A3M7RTY0</accession>
<dbReference type="STRING" id="10195.A0A3M7RTY0"/>
<evidence type="ECO:0000256" key="5">
    <source>
        <dbReference type="SAM" id="Coils"/>
    </source>
</evidence>
<dbReference type="Proteomes" id="UP000276133">
    <property type="component" value="Unassembled WGS sequence"/>
</dbReference>
<dbReference type="FunFam" id="3.40.50.300:FF:000326">
    <property type="entry name" value="P-loop containing nucleoside triphosphate hydrolase"/>
    <property type="match status" value="1"/>
</dbReference>
<dbReference type="Pfam" id="PF13087">
    <property type="entry name" value="AAA_12"/>
    <property type="match status" value="1"/>
</dbReference>
<dbReference type="GO" id="GO:0005694">
    <property type="term" value="C:chromosome"/>
    <property type="evidence" value="ECO:0007669"/>
    <property type="project" value="UniProtKB-ARBA"/>
</dbReference>
<dbReference type="InterPro" id="IPR045055">
    <property type="entry name" value="DNA2/NAM7-like"/>
</dbReference>
<reference evidence="8 9" key="1">
    <citation type="journal article" date="2018" name="Sci. Rep.">
        <title>Genomic signatures of local adaptation to the degree of environmental predictability in rotifers.</title>
        <authorList>
            <person name="Franch-Gras L."/>
            <person name="Hahn C."/>
            <person name="Garcia-Roger E.M."/>
            <person name="Carmona M.J."/>
            <person name="Serra M."/>
            <person name="Gomez A."/>
        </authorList>
    </citation>
    <scope>NUCLEOTIDE SEQUENCE [LARGE SCALE GENOMIC DNA]</scope>
    <source>
        <strain evidence="8">HYR1</strain>
    </source>
</reference>
<evidence type="ECO:0000313" key="8">
    <source>
        <dbReference type="EMBL" id="RNA26767.1"/>
    </source>
</evidence>
<dbReference type="OrthoDB" id="2285229at2759"/>
<sequence>MHIKVKFKDKLKNRKYNKRYEFKIKIQCMKEYFKTYYIELILSQLVFDKIVKNANFLLNCVASRTKKYLLFSHWHREIKRHLEVDDQFKISFQFKEFNIINKKWVYLFNTKKKPFNTISKPSAQNDFFSTQKLKTIIKLSLTLKEAEKELEELKKKIKKFEDQLAKNKSNDISYGDRKKLEAQAKEKVLKEADIIISTLNFSGNSLMDCLTAEKNNGNSLVSVVIIDEAAQCLEVESLIPLRFGCDRIIQVGDPEQLPATVLSRIGQERGLAMSLFERVYQRFRYMDKSPIRMLYVQYRMHPDICHFPSHNFYKNKLKTHKDTAQKRSVLDLKPYLFFNVINSQEIGDEVNGSVFNPVEGEHILEFCKYLSGKYYKFSIGIITPYQKQVGLLRDLLIKNSLINKIEVGTVDSFQGREKDIVIFSCVRARNASRSIGFLAHRQRLNVALTRGRFALYIFGHAESLVVNSDWNNCVHDAKQRSLIFNLEYPIID</sequence>
<evidence type="ECO:0000256" key="1">
    <source>
        <dbReference type="ARBA" id="ARBA00022741"/>
    </source>
</evidence>
<dbReference type="Pfam" id="PF13086">
    <property type="entry name" value="AAA_11"/>
    <property type="match status" value="1"/>
</dbReference>
<dbReference type="AlphaFoldDB" id="A0A3M7RTY0"/>
<evidence type="ECO:0000256" key="4">
    <source>
        <dbReference type="ARBA" id="ARBA00022840"/>
    </source>
</evidence>
<comment type="caution">
    <text evidence="8">The sequence shown here is derived from an EMBL/GenBank/DDBJ whole genome shotgun (WGS) entry which is preliminary data.</text>
</comment>
<dbReference type="Gene3D" id="3.40.50.300">
    <property type="entry name" value="P-loop containing nucleotide triphosphate hydrolases"/>
    <property type="match status" value="2"/>
</dbReference>
<dbReference type="PANTHER" id="PTHR10887">
    <property type="entry name" value="DNA2/NAM7 HELICASE FAMILY"/>
    <property type="match status" value="1"/>
</dbReference>
<keyword evidence="3 8" id="KW-0347">Helicase</keyword>
<dbReference type="GO" id="GO:0005524">
    <property type="term" value="F:ATP binding"/>
    <property type="evidence" value="ECO:0007669"/>
    <property type="project" value="UniProtKB-KW"/>
</dbReference>
<dbReference type="InterPro" id="IPR047187">
    <property type="entry name" value="SF1_C_Upf1"/>
</dbReference>
<dbReference type="GO" id="GO:0001147">
    <property type="term" value="F:transcription termination site sequence-specific DNA binding"/>
    <property type="evidence" value="ECO:0007669"/>
    <property type="project" value="TreeGrafter"/>
</dbReference>
<dbReference type="InterPro" id="IPR041679">
    <property type="entry name" value="DNA2/NAM7-like_C"/>
</dbReference>
<dbReference type="GO" id="GO:0006369">
    <property type="term" value="P:termination of RNA polymerase II transcription"/>
    <property type="evidence" value="ECO:0007669"/>
    <property type="project" value="TreeGrafter"/>
</dbReference>
<dbReference type="GO" id="GO:0016787">
    <property type="term" value="F:hydrolase activity"/>
    <property type="evidence" value="ECO:0007669"/>
    <property type="project" value="UniProtKB-KW"/>
</dbReference>
<dbReference type="GO" id="GO:0004386">
    <property type="term" value="F:helicase activity"/>
    <property type="evidence" value="ECO:0007669"/>
    <property type="project" value="UniProtKB-KW"/>
</dbReference>
<dbReference type="EMBL" id="REGN01002676">
    <property type="protein sequence ID" value="RNA26767.1"/>
    <property type="molecule type" value="Genomic_DNA"/>
</dbReference>
<evidence type="ECO:0000313" key="9">
    <source>
        <dbReference type="Proteomes" id="UP000276133"/>
    </source>
</evidence>
<dbReference type="GO" id="GO:0016604">
    <property type="term" value="C:nuclear body"/>
    <property type="evidence" value="ECO:0007669"/>
    <property type="project" value="TreeGrafter"/>
</dbReference>
<dbReference type="CDD" id="cd18808">
    <property type="entry name" value="SF1_C_Upf1"/>
    <property type="match status" value="1"/>
</dbReference>
<gene>
    <name evidence="8" type="ORF">BpHYR1_031163</name>
</gene>
<feature type="domain" description="DNA2/NAM7 helicase-like C-terminal" evidence="7">
    <location>
        <begin position="272"/>
        <end position="461"/>
    </location>
</feature>
<keyword evidence="1" id="KW-0547">Nucleotide-binding</keyword>
<evidence type="ECO:0000259" key="7">
    <source>
        <dbReference type="Pfam" id="PF13087"/>
    </source>
</evidence>
<feature type="coiled-coil region" evidence="5">
    <location>
        <begin position="136"/>
        <end position="170"/>
    </location>
</feature>
<evidence type="ECO:0000259" key="6">
    <source>
        <dbReference type="Pfam" id="PF13086"/>
    </source>
</evidence>
<keyword evidence="2" id="KW-0378">Hydrolase</keyword>
<name>A0A3M7RTY0_BRAPC</name>
<proteinExistence type="predicted"/>
<evidence type="ECO:0000256" key="2">
    <source>
        <dbReference type="ARBA" id="ARBA00022801"/>
    </source>
</evidence>
<dbReference type="PANTHER" id="PTHR10887:SF495">
    <property type="entry name" value="HELICASE SENATAXIN ISOFORM X1-RELATED"/>
    <property type="match status" value="1"/>
</dbReference>
<evidence type="ECO:0000256" key="3">
    <source>
        <dbReference type="ARBA" id="ARBA00022806"/>
    </source>
</evidence>
<organism evidence="8 9">
    <name type="scientific">Brachionus plicatilis</name>
    <name type="common">Marine rotifer</name>
    <name type="synonym">Brachionus muelleri</name>
    <dbReference type="NCBI Taxonomy" id="10195"/>
    <lineage>
        <taxon>Eukaryota</taxon>
        <taxon>Metazoa</taxon>
        <taxon>Spiralia</taxon>
        <taxon>Gnathifera</taxon>
        <taxon>Rotifera</taxon>
        <taxon>Eurotatoria</taxon>
        <taxon>Monogononta</taxon>
        <taxon>Pseudotrocha</taxon>
        <taxon>Ploima</taxon>
        <taxon>Brachionidae</taxon>
        <taxon>Brachionus</taxon>
    </lineage>
</organism>
<feature type="domain" description="DNA2/NAM7 helicase helicase" evidence="6">
    <location>
        <begin position="135"/>
        <end position="264"/>
    </location>
</feature>
<dbReference type="InterPro" id="IPR027417">
    <property type="entry name" value="P-loop_NTPase"/>
</dbReference>
<protein>
    <submittedName>
        <fullName evidence="8">Putative helicase senataxin</fullName>
    </submittedName>
</protein>
<dbReference type="SUPFAM" id="SSF52540">
    <property type="entry name" value="P-loop containing nucleoside triphosphate hydrolases"/>
    <property type="match status" value="1"/>
</dbReference>